<gene>
    <name evidence="2" type="ORF">DdX_01370</name>
</gene>
<sequence>MQFGQSRSDQPSKQNSNISSSGGVLASLKDEPGWAAVYWPTCPFMKSWSVGQKGLSTPRPLINVVLFRCPFDDPLEHRQWRIDI</sequence>
<feature type="compositionally biased region" description="Polar residues" evidence="1">
    <location>
        <begin position="1"/>
        <end position="22"/>
    </location>
</feature>
<reference evidence="2" key="1">
    <citation type="submission" date="2022-01" db="EMBL/GenBank/DDBJ databases">
        <title>Genome Sequence Resource for Two Populations of Ditylenchus destructor, the Migratory Endoparasitic Phytonematode.</title>
        <authorList>
            <person name="Zhang H."/>
            <person name="Lin R."/>
            <person name="Xie B."/>
        </authorList>
    </citation>
    <scope>NUCLEOTIDE SEQUENCE</scope>
    <source>
        <strain evidence="2">BazhouSP</strain>
    </source>
</reference>
<evidence type="ECO:0000256" key="1">
    <source>
        <dbReference type="SAM" id="MobiDB-lite"/>
    </source>
</evidence>
<dbReference type="EMBL" id="JAKKPZ010000001">
    <property type="protein sequence ID" value="KAI1729149.1"/>
    <property type="molecule type" value="Genomic_DNA"/>
</dbReference>
<dbReference type="AlphaFoldDB" id="A0AAD4NKG0"/>
<dbReference type="Proteomes" id="UP001201812">
    <property type="component" value="Unassembled WGS sequence"/>
</dbReference>
<comment type="caution">
    <text evidence="2">The sequence shown here is derived from an EMBL/GenBank/DDBJ whole genome shotgun (WGS) entry which is preliminary data.</text>
</comment>
<proteinExistence type="predicted"/>
<accession>A0AAD4NKG0</accession>
<keyword evidence="3" id="KW-1185">Reference proteome</keyword>
<name>A0AAD4NKG0_9BILA</name>
<feature type="region of interest" description="Disordered" evidence="1">
    <location>
        <begin position="1"/>
        <end position="24"/>
    </location>
</feature>
<evidence type="ECO:0000313" key="3">
    <source>
        <dbReference type="Proteomes" id="UP001201812"/>
    </source>
</evidence>
<organism evidence="2 3">
    <name type="scientific">Ditylenchus destructor</name>
    <dbReference type="NCBI Taxonomy" id="166010"/>
    <lineage>
        <taxon>Eukaryota</taxon>
        <taxon>Metazoa</taxon>
        <taxon>Ecdysozoa</taxon>
        <taxon>Nematoda</taxon>
        <taxon>Chromadorea</taxon>
        <taxon>Rhabditida</taxon>
        <taxon>Tylenchina</taxon>
        <taxon>Tylenchomorpha</taxon>
        <taxon>Sphaerularioidea</taxon>
        <taxon>Anguinidae</taxon>
        <taxon>Anguininae</taxon>
        <taxon>Ditylenchus</taxon>
    </lineage>
</organism>
<evidence type="ECO:0000313" key="2">
    <source>
        <dbReference type="EMBL" id="KAI1729149.1"/>
    </source>
</evidence>
<protein>
    <submittedName>
        <fullName evidence="2">Uncharacterized protein</fullName>
    </submittedName>
</protein>